<name>A0A0J7NSL6_LASNI</name>
<keyword evidence="1" id="KW-0175">Coiled coil</keyword>
<protein>
    <submittedName>
        <fullName evidence="2">Uncharacterized protein</fullName>
    </submittedName>
</protein>
<reference evidence="2 3" key="1">
    <citation type="submission" date="2015-04" db="EMBL/GenBank/DDBJ databases">
        <title>Lasius niger genome sequencing.</title>
        <authorList>
            <person name="Konorov E.A."/>
            <person name="Nikitin M.A."/>
            <person name="Kirill M.V."/>
            <person name="Chang P."/>
        </authorList>
    </citation>
    <scope>NUCLEOTIDE SEQUENCE [LARGE SCALE GENOMIC DNA]</scope>
    <source>
        <tissue evidence="2">Whole</tissue>
    </source>
</reference>
<dbReference type="PaxDb" id="67767-A0A0J7NSL6"/>
<comment type="caution">
    <text evidence="2">The sequence shown here is derived from an EMBL/GenBank/DDBJ whole genome shotgun (WGS) entry which is preliminary data.</text>
</comment>
<proteinExistence type="predicted"/>
<evidence type="ECO:0000256" key="1">
    <source>
        <dbReference type="SAM" id="Coils"/>
    </source>
</evidence>
<dbReference type="EMBL" id="LBMM01001995">
    <property type="protein sequence ID" value="KMQ95425.1"/>
    <property type="molecule type" value="Genomic_DNA"/>
</dbReference>
<feature type="coiled-coil region" evidence="1">
    <location>
        <begin position="56"/>
        <end position="83"/>
    </location>
</feature>
<dbReference type="AlphaFoldDB" id="A0A0J7NSL6"/>
<accession>A0A0J7NSL6</accession>
<evidence type="ECO:0000313" key="3">
    <source>
        <dbReference type="Proteomes" id="UP000036403"/>
    </source>
</evidence>
<keyword evidence="3" id="KW-1185">Reference proteome</keyword>
<organism evidence="2 3">
    <name type="scientific">Lasius niger</name>
    <name type="common">Black garden ant</name>
    <dbReference type="NCBI Taxonomy" id="67767"/>
    <lineage>
        <taxon>Eukaryota</taxon>
        <taxon>Metazoa</taxon>
        <taxon>Ecdysozoa</taxon>
        <taxon>Arthropoda</taxon>
        <taxon>Hexapoda</taxon>
        <taxon>Insecta</taxon>
        <taxon>Pterygota</taxon>
        <taxon>Neoptera</taxon>
        <taxon>Endopterygota</taxon>
        <taxon>Hymenoptera</taxon>
        <taxon>Apocrita</taxon>
        <taxon>Aculeata</taxon>
        <taxon>Formicoidea</taxon>
        <taxon>Formicidae</taxon>
        <taxon>Formicinae</taxon>
        <taxon>Lasius</taxon>
        <taxon>Lasius</taxon>
    </lineage>
</organism>
<evidence type="ECO:0000313" key="2">
    <source>
        <dbReference type="EMBL" id="KMQ95425.1"/>
    </source>
</evidence>
<sequence>MSNAPETFLSVARQDFPNWFRAKELPGPPPSPMDTGTRLYLPRPDPEDCRCDAHGLENKKVRYKQLADKERRLHDELMRVDREMIHLTSLMLDSARDMDETMKSIYKTDYEKRGLPVTQYRSLMAPIELSITPPIVDLKDAYRDPIRFRYSAMDSPTIQPAKTIELLKVSETCPFWDKPFAGCSEYKDTISKMGLTNMKNQQRYLEPLLPSRKLGDCNLSKVTQRNI</sequence>
<gene>
    <name evidence="2" type="ORF">RF55_4362</name>
</gene>
<dbReference type="Proteomes" id="UP000036403">
    <property type="component" value="Unassembled WGS sequence"/>
</dbReference>
<dbReference type="OrthoDB" id="7570424at2759"/>